<dbReference type="PANTHER" id="PTHR12526:SF638">
    <property type="entry name" value="SPORE COAT PROTEIN SA"/>
    <property type="match status" value="1"/>
</dbReference>
<organism evidence="3 4">
    <name type="scientific">Oxalobacter vibrioformis</name>
    <dbReference type="NCBI Taxonomy" id="933080"/>
    <lineage>
        <taxon>Bacteria</taxon>
        <taxon>Pseudomonadati</taxon>
        <taxon>Pseudomonadota</taxon>
        <taxon>Betaproteobacteria</taxon>
        <taxon>Burkholderiales</taxon>
        <taxon>Oxalobacteraceae</taxon>
        <taxon>Oxalobacter</taxon>
    </lineage>
</organism>
<dbReference type="AlphaFoldDB" id="A0A9E9LTY8"/>
<accession>A0A9E9LTY8</accession>
<dbReference type="CDD" id="cd03808">
    <property type="entry name" value="GT4_CapM-like"/>
    <property type="match status" value="1"/>
</dbReference>
<feature type="domain" description="Glycosyltransferase subfamily 4-like N-terminal" evidence="2">
    <location>
        <begin position="6"/>
        <end position="143"/>
    </location>
</feature>
<dbReference type="KEGG" id="ovb:NB640_07405"/>
<protein>
    <submittedName>
        <fullName evidence="3">Glycosyltransferase family 4 protein</fullName>
    </submittedName>
</protein>
<sequence>MHFKPKLLYLLTEDSFFCSHFMERALAARAAGYDVVVAARENTQGERIRAAGLCFIAIPFNRSGMNPLRELGVLLKIWKLYRQERPAIVHQVSAKPILYGSLAARLSGVPAVVNAPVGMGYIFSSSDFRARILRPWLRLAYRFFTNPEPSKVIFENPDDLSSFVNWKAVRPADTVLIKGAGVNLDHFQPMEKPEAIPVVVLTARMLRDKGVDEFVSAAHRLYDESVKARFVLVGAPDPVNPTSITIEMLNAWNGRKNVEWWGWREDVAAVLQDAHIVCLPSYREGLPKSLIEAAACGLPIVTTDTTGCREVVDDGKNGFLVPVRDVASLANALKKLILDSGMRQRMGAYSRKKAEAEFSSGQVIRETLAVYSQLVDR</sequence>
<dbReference type="InterPro" id="IPR001296">
    <property type="entry name" value="Glyco_trans_1"/>
</dbReference>
<dbReference type="InterPro" id="IPR028098">
    <property type="entry name" value="Glyco_trans_4-like_N"/>
</dbReference>
<keyword evidence="4" id="KW-1185">Reference proteome</keyword>
<dbReference type="PANTHER" id="PTHR12526">
    <property type="entry name" value="GLYCOSYLTRANSFERASE"/>
    <property type="match status" value="1"/>
</dbReference>
<dbReference type="Pfam" id="PF13477">
    <property type="entry name" value="Glyco_trans_4_2"/>
    <property type="match status" value="1"/>
</dbReference>
<dbReference type="RefSeq" id="WP_269308104.1">
    <property type="nucleotide sequence ID" value="NZ_CP098242.1"/>
</dbReference>
<evidence type="ECO:0000259" key="2">
    <source>
        <dbReference type="Pfam" id="PF13477"/>
    </source>
</evidence>
<feature type="domain" description="Glycosyl transferase family 1" evidence="1">
    <location>
        <begin position="188"/>
        <end position="352"/>
    </location>
</feature>
<dbReference type="Gene3D" id="3.40.50.2000">
    <property type="entry name" value="Glycogen Phosphorylase B"/>
    <property type="match status" value="2"/>
</dbReference>
<dbReference type="EMBL" id="CP098242">
    <property type="protein sequence ID" value="WAW09111.1"/>
    <property type="molecule type" value="Genomic_DNA"/>
</dbReference>
<proteinExistence type="predicted"/>
<dbReference type="Proteomes" id="UP001156215">
    <property type="component" value="Chromosome"/>
</dbReference>
<name>A0A9E9LTY8_9BURK</name>
<dbReference type="SUPFAM" id="SSF53756">
    <property type="entry name" value="UDP-Glycosyltransferase/glycogen phosphorylase"/>
    <property type="match status" value="1"/>
</dbReference>
<dbReference type="GO" id="GO:0016757">
    <property type="term" value="F:glycosyltransferase activity"/>
    <property type="evidence" value="ECO:0007669"/>
    <property type="project" value="InterPro"/>
</dbReference>
<evidence type="ECO:0000313" key="4">
    <source>
        <dbReference type="Proteomes" id="UP001156215"/>
    </source>
</evidence>
<evidence type="ECO:0000313" key="3">
    <source>
        <dbReference type="EMBL" id="WAW09111.1"/>
    </source>
</evidence>
<gene>
    <name evidence="3" type="ORF">NB640_07405</name>
</gene>
<dbReference type="Pfam" id="PF00534">
    <property type="entry name" value="Glycos_transf_1"/>
    <property type="match status" value="1"/>
</dbReference>
<reference evidence="3" key="1">
    <citation type="journal article" date="2022" name="Front. Microbiol.">
        <title>New perspectives on an old grouping: The genomic and phenotypic variability of Oxalobacter formigenes and the implications for calcium oxalate stone prevention.</title>
        <authorList>
            <person name="Chmiel J.A."/>
            <person name="Carr C."/>
            <person name="Stuivenberg G.A."/>
            <person name="Venema R."/>
            <person name="Chanyi R.M."/>
            <person name="Al K.F."/>
            <person name="Giguere D."/>
            <person name="Say H."/>
            <person name="Akouris P.P."/>
            <person name="Dominguez Romero S.A."/>
            <person name="Kwong A."/>
            <person name="Tai V."/>
            <person name="Koval S.F."/>
            <person name="Razvi H."/>
            <person name="Bjazevic J."/>
            <person name="Burton J.P."/>
        </authorList>
    </citation>
    <scope>NUCLEOTIDE SEQUENCE</scope>
    <source>
        <strain evidence="3">WoOx3</strain>
    </source>
</reference>
<evidence type="ECO:0000259" key="1">
    <source>
        <dbReference type="Pfam" id="PF00534"/>
    </source>
</evidence>